<dbReference type="AlphaFoldDB" id="A0AAD9BP67"/>
<dbReference type="EMBL" id="JASDAP010000020">
    <property type="protein sequence ID" value="KAK1886961.1"/>
    <property type="molecule type" value="Genomic_DNA"/>
</dbReference>
<dbReference type="Proteomes" id="UP001228049">
    <property type="component" value="Unassembled WGS sequence"/>
</dbReference>
<reference evidence="2" key="1">
    <citation type="submission" date="2023-04" db="EMBL/GenBank/DDBJ databases">
        <title>Chromosome-level genome of Chaenocephalus aceratus.</title>
        <authorList>
            <person name="Park H."/>
        </authorList>
    </citation>
    <scope>NUCLEOTIDE SEQUENCE</scope>
    <source>
        <strain evidence="2">DE</strain>
        <tissue evidence="2">Muscle</tissue>
    </source>
</reference>
<evidence type="ECO:0000313" key="2">
    <source>
        <dbReference type="EMBL" id="KAK1886961.1"/>
    </source>
</evidence>
<feature type="region of interest" description="Disordered" evidence="1">
    <location>
        <begin position="1"/>
        <end position="36"/>
    </location>
</feature>
<keyword evidence="3" id="KW-1185">Reference proteome</keyword>
<gene>
    <name evidence="2" type="ORF">KUDE01_030675</name>
</gene>
<sequence>MPTPGVKNINKKMDFCSSDPDEVSPPGRSSYKSRHQPSDYNLVQEVHYEQAAKEAMLEAASEDKCQSHDSFEFEEKRSKRLKCDSSEKNAPEMSACADTKYKSVFVMSEEKDECIIATEVSFRCFTLLYISVLKLVSLWSCNEPPVGCPLLICSMGEFLYSFRCCSKP</sequence>
<comment type="caution">
    <text evidence="2">The sequence shown here is derived from an EMBL/GenBank/DDBJ whole genome shotgun (WGS) entry which is preliminary data.</text>
</comment>
<protein>
    <submittedName>
        <fullName evidence="2">Delta-like protein D</fullName>
    </submittedName>
</protein>
<organism evidence="2 3">
    <name type="scientific">Dissostichus eleginoides</name>
    <name type="common">Patagonian toothfish</name>
    <name type="synonym">Dissostichus amissus</name>
    <dbReference type="NCBI Taxonomy" id="100907"/>
    <lineage>
        <taxon>Eukaryota</taxon>
        <taxon>Metazoa</taxon>
        <taxon>Chordata</taxon>
        <taxon>Craniata</taxon>
        <taxon>Vertebrata</taxon>
        <taxon>Euteleostomi</taxon>
        <taxon>Actinopterygii</taxon>
        <taxon>Neopterygii</taxon>
        <taxon>Teleostei</taxon>
        <taxon>Neoteleostei</taxon>
        <taxon>Acanthomorphata</taxon>
        <taxon>Eupercaria</taxon>
        <taxon>Perciformes</taxon>
        <taxon>Notothenioidei</taxon>
        <taxon>Nototheniidae</taxon>
        <taxon>Dissostichus</taxon>
    </lineage>
</organism>
<proteinExistence type="predicted"/>
<evidence type="ECO:0000313" key="3">
    <source>
        <dbReference type="Proteomes" id="UP001228049"/>
    </source>
</evidence>
<evidence type="ECO:0000256" key="1">
    <source>
        <dbReference type="SAM" id="MobiDB-lite"/>
    </source>
</evidence>
<name>A0AAD9BP67_DISEL</name>
<accession>A0AAD9BP67</accession>